<sequence length="436" mass="51044">MNKKWSPEEIKQKLKLAISHVTESKDEFVLRPGKDFTRNRKLSMDTMIQLLISMGGNTLRKEMYDWFHYASDTATVSAFVQQRNKLLPAAFESIFHSFAKECTMNSYYSGYRVLAIDGSDLRLPANANDPETYIKTNETDKKGYNLAHLDAVYDLLSHVYSDASLQMKRNMSEHRALAIMVDRLEISDKTIIVADRGYESFNTMAHIKEKGWHFVLRAKESYGIITKIALPDSKEFDMPVSITLTRRQTKETRKLFEQDPCKYRWLPPKATFDYIEPKSNKMYDLNFRVVRFMISSGLYETIYTNLPAANFPAEKIKHLYKMRWGIETSFRELKYTIGLASIHSKKIQFVIQEVFSKLILYNFSSLLMRFRDLKDNKVRINFSAAFLWCKQFLYNMTSEAVLLQMLLRCTSPVRTGRNFPRYQKHLSAMSLNYRII</sequence>
<dbReference type="RefSeq" id="WP_072911264.1">
    <property type="nucleotide sequence ID" value="NZ_FRAR01000007.1"/>
</dbReference>
<evidence type="ECO:0000313" key="6">
    <source>
        <dbReference type="EMBL" id="SHK15571.1"/>
    </source>
</evidence>
<dbReference type="Gene3D" id="3.90.350.10">
    <property type="entry name" value="Transposase Inhibitor Protein From Tn5, Chain A, domain 1"/>
    <property type="match status" value="1"/>
</dbReference>
<gene>
    <name evidence="6" type="ORF">SAMN02745123_00918</name>
    <name evidence="7" type="ORF">SAMN02745123_03461</name>
    <name evidence="8" type="ORF">SAMN02745123_03462</name>
</gene>
<name>A0A1M6Q5U7_9FIRM</name>
<proteinExistence type="inferred from homology"/>
<keyword evidence="3" id="KW-0238">DNA-binding</keyword>
<dbReference type="Proteomes" id="UP000183997">
    <property type="component" value="Unassembled WGS sequence"/>
</dbReference>
<dbReference type="PANTHER" id="PTHR33258:SF1">
    <property type="entry name" value="TRANSPOSASE INSL FOR INSERTION SEQUENCE ELEMENT IS186A-RELATED"/>
    <property type="match status" value="1"/>
</dbReference>
<dbReference type="InterPro" id="IPR002559">
    <property type="entry name" value="Transposase_11"/>
</dbReference>
<accession>A0A1M6Q5U7</accession>
<dbReference type="NCBIfam" id="NF033592">
    <property type="entry name" value="transpos_IS4_1"/>
    <property type="match status" value="1"/>
</dbReference>
<reference evidence="9" key="1">
    <citation type="submission" date="2016-11" db="EMBL/GenBank/DDBJ databases">
        <authorList>
            <person name="Varghese N."/>
            <person name="Submissions S."/>
        </authorList>
    </citation>
    <scope>NUCLEOTIDE SEQUENCE [LARGE SCALE GENOMIC DNA]</scope>
    <source>
        <strain evidence="9">DSM 10349</strain>
    </source>
</reference>
<dbReference type="EMBL" id="FRAR01000027">
    <property type="protein sequence ID" value="SHK87925.1"/>
    <property type="molecule type" value="Genomic_DNA"/>
</dbReference>
<dbReference type="GO" id="GO:0004803">
    <property type="term" value="F:transposase activity"/>
    <property type="evidence" value="ECO:0007669"/>
    <property type="project" value="InterPro"/>
</dbReference>
<evidence type="ECO:0000256" key="4">
    <source>
        <dbReference type="ARBA" id="ARBA00023172"/>
    </source>
</evidence>
<dbReference type="GO" id="GO:0006313">
    <property type="term" value="P:DNA transposition"/>
    <property type="evidence" value="ECO:0007669"/>
    <property type="project" value="InterPro"/>
</dbReference>
<evidence type="ECO:0000256" key="2">
    <source>
        <dbReference type="ARBA" id="ARBA00022578"/>
    </source>
</evidence>
<protein>
    <submittedName>
        <fullName evidence="6">Transposase DDE domain-containing protein</fullName>
    </submittedName>
</protein>
<evidence type="ECO:0000313" key="9">
    <source>
        <dbReference type="Proteomes" id="UP000183997"/>
    </source>
</evidence>
<evidence type="ECO:0000313" key="7">
    <source>
        <dbReference type="EMBL" id="SHK87925.1"/>
    </source>
</evidence>
<evidence type="ECO:0000256" key="3">
    <source>
        <dbReference type="ARBA" id="ARBA00023125"/>
    </source>
</evidence>
<dbReference type="AlphaFoldDB" id="A0A1M6Q5U7"/>
<feature type="domain" description="Transposase IS4-like" evidence="5">
    <location>
        <begin position="109"/>
        <end position="363"/>
    </location>
</feature>
<keyword evidence="2" id="KW-0815">Transposition</keyword>
<reference evidence="6" key="2">
    <citation type="submission" date="2016-11" db="EMBL/GenBank/DDBJ databases">
        <authorList>
            <person name="Jaros S."/>
            <person name="Januszkiewicz K."/>
            <person name="Wedrychowicz H."/>
        </authorList>
    </citation>
    <scope>NUCLEOTIDE SEQUENCE [LARGE SCALE GENOMIC DNA]</scope>
    <source>
        <strain evidence="6">DSM 10349</strain>
    </source>
</reference>
<dbReference type="GO" id="GO:0003677">
    <property type="term" value="F:DNA binding"/>
    <property type="evidence" value="ECO:0007669"/>
    <property type="project" value="UniProtKB-KW"/>
</dbReference>
<keyword evidence="4" id="KW-0233">DNA recombination</keyword>
<evidence type="ECO:0000256" key="1">
    <source>
        <dbReference type="ARBA" id="ARBA00010075"/>
    </source>
</evidence>
<comment type="similarity">
    <text evidence="1">Belongs to the transposase 11 family.</text>
</comment>
<dbReference type="OrthoDB" id="9794050at2"/>
<dbReference type="PANTHER" id="PTHR33258">
    <property type="entry name" value="TRANSPOSASE INSL FOR INSERTION SEQUENCE ELEMENT IS186A-RELATED"/>
    <property type="match status" value="1"/>
</dbReference>
<organism evidence="6 9">
    <name type="scientific">Desulforamulus aeronauticus DSM 10349</name>
    <dbReference type="NCBI Taxonomy" id="1121421"/>
    <lineage>
        <taxon>Bacteria</taxon>
        <taxon>Bacillati</taxon>
        <taxon>Bacillota</taxon>
        <taxon>Clostridia</taxon>
        <taxon>Eubacteriales</taxon>
        <taxon>Peptococcaceae</taxon>
        <taxon>Desulforamulus</taxon>
    </lineage>
</organism>
<evidence type="ECO:0000259" key="5">
    <source>
        <dbReference type="Pfam" id="PF01609"/>
    </source>
</evidence>
<dbReference type="Pfam" id="PF01609">
    <property type="entry name" value="DDE_Tnp_1"/>
    <property type="match status" value="1"/>
</dbReference>
<dbReference type="InterPro" id="IPR012337">
    <property type="entry name" value="RNaseH-like_sf"/>
</dbReference>
<dbReference type="EMBL" id="FRAR01000007">
    <property type="protein sequence ID" value="SHK15571.1"/>
    <property type="molecule type" value="Genomic_DNA"/>
</dbReference>
<dbReference type="EMBL" id="FRAR01000028">
    <property type="protein sequence ID" value="SHK88513.1"/>
    <property type="molecule type" value="Genomic_DNA"/>
</dbReference>
<evidence type="ECO:0000313" key="8">
    <source>
        <dbReference type="EMBL" id="SHK88513.1"/>
    </source>
</evidence>
<dbReference type="SUPFAM" id="SSF53098">
    <property type="entry name" value="Ribonuclease H-like"/>
    <property type="match status" value="1"/>
</dbReference>
<keyword evidence="9" id="KW-1185">Reference proteome</keyword>
<dbReference type="STRING" id="1121421.SAMN02745123_00918"/>
<dbReference type="InterPro" id="IPR047952">
    <property type="entry name" value="Transpos_IS4"/>
</dbReference>